<keyword evidence="10" id="KW-0675">Receptor</keyword>
<feature type="signal peptide" evidence="8">
    <location>
        <begin position="1"/>
        <end position="20"/>
    </location>
</feature>
<evidence type="ECO:0000256" key="1">
    <source>
        <dbReference type="ARBA" id="ARBA00004571"/>
    </source>
</evidence>
<dbReference type="NCBIfam" id="TIGR04056">
    <property type="entry name" value="OMP_RagA_SusC"/>
    <property type="match status" value="1"/>
</dbReference>
<dbReference type="SUPFAM" id="SSF56935">
    <property type="entry name" value="Porins"/>
    <property type="match status" value="1"/>
</dbReference>
<dbReference type="SUPFAM" id="SSF49464">
    <property type="entry name" value="Carboxypeptidase regulatory domain-like"/>
    <property type="match status" value="1"/>
</dbReference>
<dbReference type="Pfam" id="PF07715">
    <property type="entry name" value="Plug"/>
    <property type="match status" value="1"/>
</dbReference>
<keyword evidence="11" id="KW-1185">Reference proteome</keyword>
<dbReference type="Pfam" id="PF13715">
    <property type="entry name" value="CarbopepD_reg_2"/>
    <property type="match status" value="1"/>
</dbReference>
<evidence type="ECO:0000256" key="5">
    <source>
        <dbReference type="ARBA" id="ARBA00023136"/>
    </source>
</evidence>
<dbReference type="Gene3D" id="2.40.170.20">
    <property type="entry name" value="TonB-dependent receptor, beta-barrel domain"/>
    <property type="match status" value="1"/>
</dbReference>
<comment type="caution">
    <text evidence="10">The sequence shown here is derived from an EMBL/GenBank/DDBJ whole genome shotgun (WGS) entry which is preliminary data.</text>
</comment>
<dbReference type="RefSeq" id="WP_320183907.1">
    <property type="nucleotide sequence ID" value="NZ_CP138332.1"/>
</dbReference>
<evidence type="ECO:0000256" key="8">
    <source>
        <dbReference type="SAM" id="SignalP"/>
    </source>
</evidence>
<sequence>MRLCLVVLVTTCFSSLLSHAYASCETPPVFYVESEVLLDRDIQTQVSGSVKDSLGTLMAGVSVFLKNSPSKGTTTDLNGLFALNVPADAVLVFRMTGYLSQEIPLAGRTVIDVVLHEDKQGIEEVVVTAYGQRAKKSDVIGSITSVSPKELRVPASNLTSALQGRAAGVIAFQRSGEPGTDNADFFIRGVGSFGTNQRPLILVDNMEMTVDDLARIPVDDIENFSILRDALASSVYGSRGANGVILVTTKAGQEGPTRIGFRAEQRISKPTQSLKFADPVTWMRMYNEAVTTRDPLGIEPYSQFKIDRTVAGDDPISFPAVDWLGTLTKETTTTQNYNLNVSGGGQIATYNVSGNYTNDNGLLRMDPLNNFNNNVNFQVLNLRSNVGINFTKSTNAMIRTVANLQNYNGPPTNGSEVFNAAVRANPVMFLPVYQPGASQSYIQHPMFGNMGDGTPLFVNPYAQVMRGYSERRRSNIQVQIELSQDFSEIVTPGLRYRGLVNILRNNYFTQSRVYNPFYYEPIGTDPTDGNSLLFRPINPDTGTEFLNFVAGERTQAAIYYIENQFFYNKTFAEKHRLDAMMINTIRDNISTPVNEAISLISSLPSRNVSFSGNLTYGYDSRYMAQFSFGYNGSEIFSDQYRWGFFPSFGASWTVSNEKFFEALNSVISNLKIRFSHGTLGNDRILDTRFFYLSDVNLNNATYSYPFGLPAEAGRRIVNGVLVNRYANPNIGWEMSRQTNLGMDLSLFNGALSLNGELYQQFRDNIVQQRTLSSINGLTAPVFANVGKYKSRGFESEVMFNKTVNSHFWLQGRGTFTLATGEFVFFEEPIYADPYRTRIGSAVNHQFGYIAERLFVDDNEVYNSPEQALGSVVRGGDIKYLDVNGDGVINDDDRMPIGHPTTPEINYGFGLSTGYKGFDFSFFFSGVGRTSLFINPTTINRGVGPFGNPSAPNAVLQTWADSYWTESTKDINALWPRLSETPLANNTVQSTFWMRNGSFFRLKQVELGYTLNKKFSERYKFKTFRVYATATNLFTWSAFRLWDPEMGGSGLNYPLQQVFNIGINANL</sequence>
<evidence type="ECO:0000313" key="10">
    <source>
        <dbReference type="EMBL" id="MFD2966115.1"/>
    </source>
</evidence>
<evidence type="ECO:0000313" key="11">
    <source>
        <dbReference type="Proteomes" id="UP001597525"/>
    </source>
</evidence>
<comment type="similarity">
    <text evidence="7">Belongs to the TonB-dependent receptor family.</text>
</comment>
<keyword evidence="4 7" id="KW-0812">Transmembrane</keyword>
<evidence type="ECO:0000256" key="3">
    <source>
        <dbReference type="ARBA" id="ARBA00022452"/>
    </source>
</evidence>
<dbReference type="InterPro" id="IPR012910">
    <property type="entry name" value="Plug_dom"/>
</dbReference>
<dbReference type="Proteomes" id="UP001597525">
    <property type="component" value="Unassembled WGS sequence"/>
</dbReference>
<keyword evidence="5 7" id="KW-0472">Membrane</keyword>
<dbReference type="InterPro" id="IPR037066">
    <property type="entry name" value="Plug_dom_sf"/>
</dbReference>
<keyword evidence="3 7" id="KW-1134">Transmembrane beta strand</keyword>
<evidence type="ECO:0000256" key="7">
    <source>
        <dbReference type="PROSITE-ProRule" id="PRU01360"/>
    </source>
</evidence>
<keyword evidence="2 7" id="KW-0813">Transport</keyword>
<reference evidence="11" key="1">
    <citation type="journal article" date="2019" name="Int. J. Syst. Evol. Microbiol.">
        <title>The Global Catalogue of Microorganisms (GCM) 10K type strain sequencing project: providing services to taxonomists for standard genome sequencing and annotation.</title>
        <authorList>
            <consortium name="The Broad Institute Genomics Platform"/>
            <consortium name="The Broad Institute Genome Sequencing Center for Infectious Disease"/>
            <person name="Wu L."/>
            <person name="Ma J."/>
        </authorList>
    </citation>
    <scope>NUCLEOTIDE SEQUENCE [LARGE SCALE GENOMIC DNA]</scope>
    <source>
        <strain evidence="11">KCTC 22814</strain>
    </source>
</reference>
<proteinExistence type="inferred from homology"/>
<evidence type="ECO:0000259" key="9">
    <source>
        <dbReference type="Pfam" id="PF07715"/>
    </source>
</evidence>
<evidence type="ECO:0000256" key="2">
    <source>
        <dbReference type="ARBA" id="ARBA00022448"/>
    </source>
</evidence>
<name>A0ABW6BE17_9SPHI</name>
<organism evidence="10 11">
    <name type="scientific">Sphingobacterium bambusae</name>
    <dbReference type="NCBI Taxonomy" id="662858"/>
    <lineage>
        <taxon>Bacteria</taxon>
        <taxon>Pseudomonadati</taxon>
        <taxon>Bacteroidota</taxon>
        <taxon>Sphingobacteriia</taxon>
        <taxon>Sphingobacteriales</taxon>
        <taxon>Sphingobacteriaceae</taxon>
        <taxon>Sphingobacterium</taxon>
    </lineage>
</organism>
<dbReference type="Gene3D" id="2.170.130.10">
    <property type="entry name" value="TonB-dependent receptor, plug domain"/>
    <property type="match status" value="1"/>
</dbReference>
<gene>
    <name evidence="10" type="ORF">ACFS7Y_01890</name>
</gene>
<keyword evidence="6 7" id="KW-0998">Cell outer membrane</keyword>
<evidence type="ECO:0000256" key="4">
    <source>
        <dbReference type="ARBA" id="ARBA00022692"/>
    </source>
</evidence>
<feature type="chain" id="PRO_5045262166" evidence="8">
    <location>
        <begin position="21"/>
        <end position="1066"/>
    </location>
</feature>
<evidence type="ECO:0000256" key="6">
    <source>
        <dbReference type="ARBA" id="ARBA00023237"/>
    </source>
</evidence>
<accession>A0ABW6BE17</accession>
<keyword evidence="8" id="KW-0732">Signal</keyword>
<dbReference type="InterPro" id="IPR039426">
    <property type="entry name" value="TonB-dep_rcpt-like"/>
</dbReference>
<dbReference type="InterPro" id="IPR008969">
    <property type="entry name" value="CarboxyPept-like_regulatory"/>
</dbReference>
<dbReference type="InterPro" id="IPR036942">
    <property type="entry name" value="Beta-barrel_TonB_sf"/>
</dbReference>
<protein>
    <submittedName>
        <fullName evidence="10">TonB-dependent receptor</fullName>
    </submittedName>
</protein>
<dbReference type="NCBIfam" id="TIGR04057">
    <property type="entry name" value="SusC_RagA_signa"/>
    <property type="match status" value="1"/>
</dbReference>
<feature type="domain" description="TonB-dependent receptor plug" evidence="9">
    <location>
        <begin position="136"/>
        <end position="244"/>
    </location>
</feature>
<dbReference type="InterPro" id="IPR023997">
    <property type="entry name" value="TonB-dep_OMP_SusC/RagA_CS"/>
</dbReference>
<dbReference type="InterPro" id="IPR023996">
    <property type="entry name" value="TonB-dep_OMP_SusC/RagA"/>
</dbReference>
<comment type="subcellular location">
    <subcellularLocation>
        <location evidence="1 7">Cell outer membrane</location>
        <topology evidence="1 7">Multi-pass membrane protein</topology>
    </subcellularLocation>
</comment>
<dbReference type="EMBL" id="JBHUPB010000003">
    <property type="protein sequence ID" value="MFD2966115.1"/>
    <property type="molecule type" value="Genomic_DNA"/>
</dbReference>
<dbReference type="PROSITE" id="PS52016">
    <property type="entry name" value="TONB_DEPENDENT_REC_3"/>
    <property type="match status" value="1"/>
</dbReference>